<protein>
    <submittedName>
        <fullName evidence="2">Uncharacterized protein</fullName>
    </submittedName>
</protein>
<keyword evidence="3" id="KW-1185">Reference proteome</keyword>
<gene>
    <name evidence="2" type="ORF">D6201_07645</name>
</gene>
<feature type="transmembrane region" description="Helical" evidence="1">
    <location>
        <begin position="72"/>
        <end position="96"/>
    </location>
</feature>
<dbReference type="EMBL" id="RAHX01000001">
    <property type="protein sequence ID" value="RJY09246.1"/>
    <property type="molecule type" value="Genomic_DNA"/>
</dbReference>
<keyword evidence="1" id="KW-0812">Transmembrane</keyword>
<dbReference type="AlphaFoldDB" id="A0A419RTY5"/>
<accession>A0A419RTY5</accession>
<dbReference type="Proteomes" id="UP000285232">
    <property type="component" value="Unassembled WGS sequence"/>
</dbReference>
<organism evidence="2 3">
    <name type="scientific">Aurantiacibacter aquimixticola</name>
    <dbReference type="NCBI Taxonomy" id="1958945"/>
    <lineage>
        <taxon>Bacteria</taxon>
        <taxon>Pseudomonadati</taxon>
        <taxon>Pseudomonadota</taxon>
        <taxon>Alphaproteobacteria</taxon>
        <taxon>Sphingomonadales</taxon>
        <taxon>Erythrobacteraceae</taxon>
        <taxon>Aurantiacibacter</taxon>
    </lineage>
</organism>
<comment type="caution">
    <text evidence="2">The sequence shown here is derived from an EMBL/GenBank/DDBJ whole genome shotgun (WGS) entry which is preliminary data.</text>
</comment>
<evidence type="ECO:0000256" key="1">
    <source>
        <dbReference type="SAM" id="Phobius"/>
    </source>
</evidence>
<feature type="transmembrane region" description="Helical" evidence="1">
    <location>
        <begin position="48"/>
        <end position="66"/>
    </location>
</feature>
<evidence type="ECO:0000313" key="2">
    <source>
        <dbReference type="EMBL" id="RJY09246.1"/>
    </source>
</evidence>
<dbReference type="RefSeq" id="WP_120048253.1">
    <property type="nucleotide sequence ID" value="NZ_RAHX01000001.1"/>
</dbReference>
<keyword evidence="1" id="KW-0472">Membrane</keyword>
<proteinExistence type="predicted"/>
<dbReference type="OrthoDB" id="7478167at2"/>
<name>A0A419RTY5_9SPHN</name>
<reference evidence="2 3" key="1">
    <citation type="journal article" date="2017" name="Int. J. Syst. Evol. Microbiol.">
        <title>Erythrobacter aquimixticola sp. nov., isolated from the junction between the ocean and a freshwater spring.</title>
        <authorList>
            <person name="Park S."/>
            <person name="Jung Y.T."/>
            <person name="Choi S.J."/>
            <person name="Yoon J.H."/>
        </authorList>
    </citation>
    <scope>NUCLEOTIDE SEQUENCE [LARGE SCALE GENOMIC DNA]</scope>
    <source>
        <strain evidence="2 3">JSSK-14</strain>
    </source>
</reference>
<keyword evidence="1" id="KW-1133">Transmembrane helix</keyword>
<feature type="transmembrane region" description="Helical" evidence="1">
    <location>
        <begin position="135"/>
        <end position="161"/>
    </location>
</feature>
<evidence type="ECO:0000313" key="3">
    <source>
        <dbReference type="Proteomes" id="UP000285232"/>
    </source>
</evidence>
<sequence length="162" mass="18478">MIRDIAIERERIAREIALDDYATRIDEGKDRLRFQVEYSQSAMRNLQLVNGGAVLALLTFIGNTGLDFNFFGLWWAFFWFASGLVCSLAAYFGAFFSQHFFMKLTMYEAWNAQYRSRGAEEPYQTSAELDWGNRALYSAVILSTLSLVSFLVGAFVALFALQ</sequence>